<evidence type="ECO:0000313" key="3">
    <source>
        <dbReference type="Proteomes" id="UP000267096"/>
    </source>
</evidence>
<proteinExistence type="predicted"/>
<dbReference type="OrthoDB" id="5872254at2759"/>
<keyword evidence="1" id="KW-0732">Signal</keyword>
<accession>A0A0M3JU44</accession>
<name>A0A0M3JU44_ANISI</name>
<reference evidence="4" key="1">
    <citation type="submission" date="2017-02" db="UniProtKB">
        <authorList>
            <consortium name="WormBaseParasite"/>
        </authorList>
    </citation>
    <scope>IDENTIFICATION</scope>
</reference>
<protein>
    <submittedName>
        <fullName evidence="4">Secreted protein</fullName>
    </submittedName>
</protein>
<evidence type="ECO:0000256" key="1">
    <source>
        <dbReference type="SAM" id="SignalP"/>
    </source>
</evidence>
<dbReference type="EMBL" id="UYRR01031044">
    <property type="protein sequence ID" value="VDK44461.1"/>
    <property type="molecule type" value="Genomic_DNA"/>
</dbReference>
<dbReference type="AlphaFoldDB" id="A0A0M3JU44"/>
<gene>
    <name evidence="2" type="ORF">ASIM_LOCUS11147</name>
</gene>
<feature type="chain" id="PRO_5043121009" evidence="1">
    <location>
        <begin position="22"/>
        <end position="109"/>
    </location>
</feature>
<dbReference type="WBParaSite" id="ASIM_0001158901-mRNA-1">
    <property type="protein sequence ID" value="ASIM_0001158901-mRNA-1"/>
    <property type="gene ID" value="ASIM_0001158901"/>
</dbReference>
<sequence length="109" mass="12785">MTLRTEYFIEVLLCYLIFVDARVDRVKQCHLICAEGMSRACCECIGCHQGMRFGKRSQSDTFPAPNYQHYSKSLKRNFIEPYVESWNDAEGDESAAEDEDDTRRFLWLE</sequence>
<keyword evidence="3" id="KW-1185">Reference proteome</keyword>
<evidence type="ECO:0000313" key="2">
    <source>
        <dbReference type="EMBL" id="VDK44461.1"/>
    </source>
</evidence>
<dbReference type="Proteomes" id="UP000267096">
    <property type="component" value="Unassembled WGS sequence"/>
</dbReference>
<organism evidence="4">
    <name type="scientific">Anisakis simplex</name>
    <name type="common">Herring worm</name>
    <dbReference type="NCBI Taxonomy" id="6269"/>
    <lineage>
        <taxon>Eukaryota</taxon>
        <taxon>Metazoa</taxon>
        <taxon>Ecdysozoa</taxon>
        <taxon>Nematoda</taxon>
        <taxon>Chromadorea</taxon>
        <taxon>Rhabditida</taxon>
        <taxon>Spirurina</taxon>
        <taxon>Ascaridomorpha</taxon>
        <taxon>Ascaridoidea</taxon>
        <taxon>Anisakidae</taxon>
        <taxon>Anisakis</taxon>
        <taxon>Anisakis simplex complex</taxon>
    </lineage>
</organism>
<reference evidence="2 3" key="2">
    <citation type="submission" date="2018-11" db="EMBL/GenBank/DDBJ databases">
        <authorList>
            <consortium name="Pathogen Informatics"/>
        </authorList>
    </citation>
    <scope>NUCLEOTIDE SEQUENCE [LARGE SCALE GENOMIC DNA]</scope>
</reference>
<evidence type="ECO:0000313" key="4">
    <source>
        <dbReference type="WBParaSite" id="ASIM_0001158901-mRNA-1"/>
    </source>
</evidence>
<feature type="signal peptide" evidence="1">
    <location>
        <begin position="1"/>
        <end position="21"/>
    </location>
</feature>